<dbReference type="CDD" id="cd03784">
    <property type="entry name" value="GT1_Gtf-like"/>
    <property type="match status" value="1"/>
</dbReference>
<comment type="similarity">
    <text evidence="1">Belongs to the UDP-glycosyltransferase family.</text>
</comment>
<reference evidence="4 5" key="1">
    <citation type="journal article" date="2021" name="Comput. Struct. Biotechnol. J.">
        <title>De novo genome assembly of the potent medicinal plant Rehmannia glutinosa using nanopore technology.</title>
        <authorList>
            <person name="Ma L."/>
            <person name="Dong C."/>
            <person name="Song C."/>
            <person name="Wang X."/>
            <person name="Zheng X."/>
            <person name="Niu Y."/>
            <person name="Chen S."/>
            <person name="Feng W."/>
        </authorList>
    </citation>
    <scope>NUCLEOTIDE SEQUENCE [LARGE SCALE GENOMIC DNA]</scope>
    <source>
        <strain evidence="4">DH-2019</strain>
    </source>
</reference>
<accession>A0ABR0XWU5</accession>
<dbReference type="InterPro" id="IPR002213">
    <property type="entry name" value="UDP_glucos_trans"/>
</dbReference>
<dbReference type="Gene3D" id="3.40.50.2000">
    <property type="entry name" value="Glycogen Phosphorylase B"/>
    <property type="match status" value="2"/>
</dbReference>
<evidence type="ECO:0000256" key="3">
    <source>
        <dbReference type="ARBA" id="ARBA00022679"/>
    </source>
</evidence>
<dbReference type="EMBL" id="JABTTQ020000001">
    <property type="protein sequence ID" value="KAK6163692.1"/>
    <property type="molecule type" value="Genomic_DNA"/>
</dbReference>
<dbReference type="Pfam" id="PF00201">
    <property type="entry name" value="UDPGT"/>
    <property type="match status" value="1"/>
</dbReference>
<protein>
    <recommendedName>
        <fullName evidence="6">Glycosyltransferase</fullName>
    </recommendedName>
</protein>
<dbReference type="SUPFAM" id="SSF53756">
    <property type="entry name" value="UDP-Glycosyltransferase/glycogen phosphorylase"/>
    <property type="match status" value="1"/>
</dbReference>
<keyword evidence="3" id="KW-0808">Transferase</keyword>
<name>A0ABR0XWU5_REHGL</name>
<keyword evidence="5" id="KW-1185">Reference proteome</keyword>
<sequence>MASPENNPNPSFHVVTMPYPGHGHINPMLNLCKAMAERRSDILITIVVTEEWLGLIDSMSKPPNISFASIPNVVPSERVHGDDIYGFGRAVMTKMEEPFERLLDEPWLQPPDFIISDGVMPWAAEVAGRRNIPLAYLWVMSASVYALFYHFDLLVQKGHFPFDISANGDAIVDYIPGLSPIRLSDLPSIIRDHEITPMYLKLESHVFEALKQNSAFSIYNIGPASLYFKAKDFMINSTISTYTDNTDDYMKWLDLQPPGSVLYVSLGSFLHVSKAQMDEIAIGLHKSGVRFLWVAQRDMSRLQEMCGKRGRVVEWCDQLRVLCHASVGGFWSHCGWNSTKEAVVAGVPVLASPILMDQLPNAKAVVENWRIGWRISKRELNEENLVKGGEIANIVERFMNLDSPKRKELTRNLRELQKICDGEFAIGGSFETNVDGFVRSILQHSSHEIKNVTGGGKGRKWGKNNWQAKKEEEMSKTLRVVHECFRRS</sequence>
<organism evidence="4 5">
    <name type="scientific">Rehmannia glutinosa</name>
    <name type="common">Chinese foxglove</name>
    <dbReference type="NCBI Taxonomy" id="99300"/>
    <lineage>
        <taxon>Eukaryota</taxon>
        <taxon>Viridiplantae</taxon>
        <taxon>Streptophyta</taxon>
        <taxon>Embryophyta</taxon>
        <taxon>Tracheophyta</taxon>
        <taxon>Spermatophyta</taxon>
        <taxon>Magnoliopsida</taxon>
        <taxon>eudicotyledons</taxon>
        <taxon>Gunneridae</taxon>
        <taxon>Pentapetalae</taxon>
        <taxon>asterids</taxon>
        <taxon>lamiids</taxon>
        <taxon>Lamiales</taxon>
        <taxon>Orobanchaceae</taxon>
        <taxon>Rehmannieae</taxon>
        <taxon>Rehmannia</taxon>
    </lineage>
</organism>
<evidence type="ECO:0000313" key="5">
    <source>
        <dbReference type="Proteomes" id="UP001318860"/>
    </source>
</evidence>
<comment type="caution">
    <text evidence="4">The sequence shown here is derived from an EMBL/GenBank/DDBJ whole genome shotgun (WGS) entry which is preliminary data.</text>
</comment>
<gene>
    <name evidence="4" type="ORF">DH2020_000556</name>
</gene>
<evidence type="ECO:0008006" key="6">
    <source>
        <dbReference type="Google" id="ProtNLM"/>
    </source>
</evidence>
<dbReference type="PANTHER" id="PTHR11926">
    <property type="entry name" value="GLUCOSYL/GLUCURONOSYL TRANSFERASES"/>
    <property type="match status" value="1"/>
</dbReference>
<evidence type="ECO:0000256" key="1">
    <source>
        <dbReference type="ARBA" id="ARBA00009995"/>
    </source>
</evidence>
<evidence type="ECO:0000313" key="4">
    <source>
        <dbReference type="EMBL" id="KAK6163692.1"/>
    </source>
</evidence>
<evidence type="ECO:0000256" key="2">
    <source>
        <dbReference type="ARBA" id="ARBA00022676"/>
    </source>
</evidence>
<dbReference type="PANTHER" id="PTHR11926:SF1494">
    <property type="entry name" value="FLAVONOL 3-O-GLUCOSYLTRANSFERASE UGT76E12-RELATED"/>
    <property type="match status" value="1"/>
</dbReference>
<dbReference type="Proteomes" id="UP001318860">
    <property type="component" value="Unassembled WGS sequence"/>
</dbReference>
<proteinExistence type="inferred from homology"/>
<keyword evidence="2" id="KW-0328">Glycosyltransferase</keyword>